<accession>A0ABU2NQF8</accession>
<reference evidence="2" key="1">
    <citation type="submission" date="2023-07" db="EMBL/GenBank/DDBJ databases">
        <title>30 novel species of actinomycetes from the DSMZ collection.</title>
        <authorList>
            <person name="Nouioui I."/>
        </authorList>
    </citation>
    <scope>NUCLEOTIDE SEQUENCE [LARGE SCALE GENOMIC DNA]</scope>
    <source>
        <strain evidence="2">DSM 42041</strain>
    </source>
</reference>
<dbReference type="Proteomes" id="UP001183414">
    <property type="component" value="Unassembled WGS sequence"/>
</dbReference>
<sequence length="193" mass="20040">MQPSARPDALPHTRTRLVHWVATAAALSAVLGVSALVQPPDALAGPAGTTPGKGPDAAQAGYPVDCGPRKQPAVAVLDSASADFDADGRAETVALVRCNTPTGTPPSGIFVLTHPAEPGAPPPVVETLLSPEQGMSAQEFTVGEHGDRKIAATLLGYSSPDVPRCCPDQQRKVSWEWRDGRFVLVPEPVAQSV</sequence>
<name>A0ABU2NQF8_9ACTN</name>
<evidence type="ECO:0000313" key="2">
    <source>
        <dbReference type="Proteomes" id="UP001183414"/>
    </source>
</evidence>
<organism evidence="1 2">
    <name type="scientific">Streptomyces hazeniae</name>
    <dbReference type="NCBI Taxonomy" id="3075538"/>
    <lineage>
        <taxon>Bacteria</taxon>
        <taxon>Bacillati</taxon>
        <taxon>Actinomycetota</taxon>
        <taxon>Actinomycetes</taxon>
        <taxon>Kitasatosporales</taxon>
        <taxon>Streptomycetaceae</taxon>
        <taxon>Streptomyces</taxon>
    </lineage>
</organism>
<gene>
    <name evidence="1" type="ORF">RM572_10605</name>
</gene>
<proteinExistence type="predicted"/>
<keyword evidence="2" id="KW-1185">Reference proteome</keyword>
<dbReference type="EMBL" id="JAVREQ010000007">
    <property type="protein sequence ID" value="MDT0379216.1"/>
    <property type="molecule type" value="Genomic_DNA"/>
</dbReference>
<comment type="caution">
    <text evidence="1">The sequence shown here is derived from an EMBL/GenBank/DDBJ whole genome shotgun (WGS) entry which is preliminary data.</text>
</comment>
<evidence type="ECO:0008006" key="3">
    <source>
        <dbReference type="Google" id="ProtNLM"/>
    </source>
</evidence>
<dbReference type="RefSeq" id="WP_311673009.1">
    <property type="nucleotide sequence ID" value="NZ_JAVREQ010000007.1"/>
</dbReference>
<evidence type="ECO:0000313" key="1">
    <source>
        <dbReference type="EMBL" id="MDT0379216.1"/>
    </source>
</evidence>
<protein>
    <recommendedName>
        <fullName evidence="3">Secreted protein</fullName>
    </recommendedName>
</protein>